<dbReference type="InterPro" id="IPR033985">
    <property type="entry name" value="SusD-like_N"/>
</dbReference>
<proteinExistence type="inferred from homology"/>
<evidence type="ECO:0000256" key="6">
    <source>
        <dbReference type="SAM" id="SignalP"/>
    </source>
</evidence>
<sequence length="572" mass="63522">MKRNILNILTVMSLLLLASCTKILDEQPRSVLTPDLFKTESGLKDGLTAAYDGLRYISGTEATMGSTEMGTDEFTSAASGGSKELDMTPDNGGTGITPATGGINVFWNYPFSFINTCNGVIEFGTEAGLSDAMIAEAHFLRGYYYFKMVQMFGGVPLDLGSGELKFNTNPSTLSKRNTQEEVYAAIIADLKYAEDNLPESARLPGCAFKATAIHYLAKVYLTHGDNQLALNEAEKLLNPSDPYSVNSYGVALLDNYSDVIAPGNERNSEILFTCEHTEEYAFNETAAGWGSGPANKDDRSLSYYVPNYQQFNLGRDGDVGFLIRTTAYSRPWVRFRATYGLLANVFSNKAADSRFDASFQTVWLNNNPDVTPNGLLNQPINYGDTAFVMLTHEVSDAYRASKNYRIWTPSQMDRTIFPALKKFFDPNRQDPNDASGRPFLLAKLSETYLVAAEAAFNLGENSKAYDYILILRKRAATAGHVQDMIDATPGTITMDYILDERSRELCGEQMRWFDLKRTGKWVDRAGTYSLNGVDMITRDIKDYYNLRPIPQGQIDLMGNAEAEKTAYQNPGY</sequence>
<dbReference type="Proteomes" id="UP000391834">
    <property type="component" value="Unassembled WGS sequence"/>
</dbReference>
<dbReference type="AlphaFoldDB" id="A0A5M4ATX6"/>
<organism evidence="9 10">
    <name type="scientific">Prolixibacter bellariivorans</name>
    <dbReference type="NCBI Taxonomy" id="314319"/>
    <lineage>
        <taxon>Bacteria</taxon>
        <taxon>Pseudomonadati</taxon>
        <taxon>Bacteroidota</taxon>
        <taxon>Bacteroidia</taxon>
        <taxon>Marinilabiliales</taxon>
        <taxon>Prolixibacteraceae</taxon>
        <taxon>Prolixibacter</taxon>
    </lineage>
</organism>
<dbReference type="EMBL" id="BLAX01000001">
    <property type="protein sequence ID" value="GET31389.1"/>
    <property type="molecule type" value="Genomic_DNA"/>
</dbReference>
<evidence type="ECO:0000259" key="7">
    <source>
        <dbReference type="Pfam" id="PF07980"/>
    </source>
</evidence>
<dbReference type="PROSITE" id="PS51257">
    <property type="entry name" value="PROKAR_LIPOPROTEIN"/>
    <property type="match status" value="1"/>
</dbReference>
<protein>
    <submittedName>
        <fullName evidence="9">Membrane protein</fullName>
    </submittedName>
</protein>
<feature type="chain" id="PRO_5024449155" evidence="6">
    <location>
        <begin position="25"/>
        <end position="572"/>
    </location>
</feature>
<evidence type="ECO:0000256" key="3">
    <source>
        <dbReference type="ARBA" id="ARBA00022729"/>
    </source>
</evidence>
<evidence type="ECO:0000256" key="2">
    <source>
        <dbReference type="ARBA" id="ARBA00006275"/>
    </source>
</evidence>
<reference evidence="9 10" key="1">
    <citation type="submission" date="2019-10" db="EMBL/GenBank/DDBJ databases">
        <title>Prolixibacter strains distinguished by the presence of nitrate reductase genes were adept at nitrate-dependent anaerobic corrosion of metallic iron and carbon steel.</title>
        <authorList>
            <person name="Iino T."/>
            <person name="Shono N."/>
            <person name="Ito K."/>
            <person name="Nakamura R."/>
            <person name="Sueoka K."/>
            <person name="Harayama S."/>
            <person name="Ohkuma M."/>
        </authorList>
    </citation>
    <scope>NUCLEOTIDE SEQUENCE [LARGE SCALE GENOMIC DNA]</scope>
    <source>
        <strain evidence="9 10">JCM 13498</strain>
    </source>
</reference>
<evidence type="ECO:0000313" key="10">
    <source>
        <dbReference type="Proteomes" id="UP000391834"/>
    </source>
</evidence>
<keyword evidence="4" id="KW-0472">Membrane</keyword>
<comment type="similarity">
    <text evidence="2">Belongs to the SusD family.</text>
</comment>
<dbReference type="Gene3D" id="1.25.40.390">
    <property type="match status" value="1"/>
</dbReference>
<keyword evidence="3 6" id="KW-0732">Signal</keyword>
<dbReference type="SUPFAM" id="SSF48452">
    <property type="entry name" value="TPR-like"/>
    <property type="match status" value="1"/>
</dbReference>
<evidence type="ECO:0000313" key="9">
    <source>
        <dbReference type="EMBL" id="GET31389.1"/>
    </source>
</evidence>
<keyword evidence="10" id="KW-1185">Reference proteome</keyword>
<dbReference type="RefSeq" id="WP_081782469.1">
    <property type="nucleotide sequence ID" value="NZ_BLAX01000001.1"/>
</dbReference>
<name>A0A5M4ATX6_9BACT</name>
<keyword evidence="5" id="KW-0998">Cell outer membrane</keyword>
<evidence type="ECO:0000259" key="8">
    <source>
        <dbReference type="Pfam" id="PF14322"/>
    </source>
</evidence>
<feature type="signal peptide" evidence="6">
    <location>
        <begin position="1"/>
        <end position="24"/>
    </location>
</feature>
<dbReference type="GO" id="GO:0009279">
    <property type="term" value="C:cell outer membrane"/>
    <property type="evidence" value="ECO:0007669"/>
    <property type="project" value="UniProtKB-SubCell"/>
</dbReference>
<evidence type="ECO:0000256" key="5">
    <source>
        <dbReference type="ARBA" id="ARBA00023237"/>
    </source>
</evidence>
<evidence type="ECO:0000256" key="4">
    <source>
        <dbReference type="ARBA" id="ARBA00023136"/>
    </source>
</evidence>
<feature type="domain" description="RagB/SusD" evidence="7">
    <location>
        <begin position="350"/>
        <end position="572"/>
    </location>
</feature>
<evidence type="ECO:0000256" key="1">
    <source>
        <dbReference type="ARBA" id="ARBA00004442"/>
    </source>
</evidence>
<comment type="subcellular location">
    <subcellularLocation>
        <location evidence="1">Cell outer membrane</location>
    </subcellularLocation>
</comment>
<dbReference type="OrthoDB" id="5694214at2"/>
<dbReference type="Pfam" id="PF07980">
    <property type="entry name" value="SusD_RagB"/>
    <property type="match status" value="1"/>
</dbReference>
<accession>A0A5M4ATX6</accession>
<feature type="domain" description="SusD-like N-terminal" evidence="8">
    <location>
        <begin position="24"/>
        <end position="221"/>
    </location>
</feature>
<gene>
    <name evidence="9" type="ORF">PbJCM13498_02520</name>
</gene>
<dbReference type="Pfam" id="PF14322">
    <property type="entry name" value="SusD-like_3"/>
    <property type="match status" value="1"/>
</dbReference>
<comment type="caution">
    <text evidence="9">The sequence shown here is derived from an EMBL/GenBank/DDBJ whole genome shotgun (WGS) entry which is preliminary data.</text>
</comment>
<dbReference type="InterPro" id="IPR012944">
    <property type="entry name" value="SusD_RagB_dom"/>
</dbReference>
<dbReference type="InterPro" id="IPR011990">
    <property type="entry name" value="TPR-like_helical_dom_sf"/>
</dbReference>